<protein>
    <recommendedName>
        <fullName evidence="4">DUF2273 domain-containing protein</fullName>
    </recommendedName>
</protein>
<keyword evidence="1" id="KW-0812">Transmembrane</keyword>
<gene>
    <name evidence="2" type="ORF">AB0I59_31395</name>
</gene>
<reference evidence="2 3" key="1">
    <citation type="submission" date="2024-06" db="EMBL/GenBank/DDBJ databases">
        <title>The Natural Products Discovery Center: Release of the First 8490 Sequenced Strains for Exploring Actinobacteria Biosynthetic Diversity.</title>
        <authorList>
            <person name="Kalkreuter E."/>
            <person name="Kautsar S.A."/>
            <person name="Yang D."/>
            <person name="Bader C.D."/>
            <person name="Teijaro C.N."/>
            <person name="Fluegel L."/>
            <person name="Davis C.M."/>
            <person name="Simpson J.R."/>
            <person name="Lauterbach L."/>
            <person name="Steele A.D."/>
            <person name="Gui C."/>
            <person name="Meng S."/>
            <person name="Li G."/>
            <person name="Viehrig K."/>
            <person name="Ye F."/>
            <person name="Su P."/>
            <person name="Kiefer A.F."/>
            <person name="Nichols A."/>
            <person name="Cepeda A.J."/>
            <person name="Yan W."/>
            <person name="Fan B."/>
            <person name="Jiang Y."/>
            <person name="Adhikari A."/>
            <person name="Zheng C.-J."/>
            <person name="Schuster L."/>
            <person name="Cowan T.M."/>
            <person name="Smanski M.J."/>
            <person name="Chevrette M.G."/>
            <person name="De Carvalho L.P.S."/>
            <person name="Shen B."/>
        </authorList>
    </citation>
    <scope>NUCLEOTIDE SEQUENCE [LARGE SCALE GENOMIC DNA]</scope>
    <source>
        <strain evidence="2 3">NPDC050100</strain>
    </source>
</reference>
<evidence type="ECO:0000256" key="1">
    <source>
        <dbReference type="SAM" id="Phobius"/>
    </source>
</evidence>
<dbReference type="Proteomes" id="UP001551675">
    <property type="component" value="Unassembled WGS sequence"/>
</dbReference>
<evidence type="ECO:0008006" key="4">
    <source>
        <dbReference type="Google" id="ProtNLM"/>
    </source>
</evidence>
<evidence type="ECO:0000313" key="2">
    <source>
        <dbReference type="EMBL" id="MEV0973132.1"/>
    </source>
</evidence>
<accession>A0ABV3GNQ3</accession>
<organism evidence="2 3">
    <name type="scientific">Microtetraspora glauca</name>
    <dbReference type="NCBI Taxonomy" id="1996"/>
    <lineage>
        <taxon>Bacteria</taxon>
        <taxon>Bacillati</taxon>
        <taxon>Actinomycetota</taxon>
        <taxon>Actinomycetes</taxon>
        <taxon>Streptosporangiales</taxon>
        <taxon>Streptosporangiaceae</taxon>
        <taxon>Microtetraspora</taxon>
    </lineage>
</organism>
<keyword evidence="1" id="KW-1133">Transmembrane helix</keyword>
<proteinExistence type="predicted"/>
<dbReference type="RefSeq" id="WP_061258752.1">
    <property type="nucleotide sequence ID" value="NZ_JBFALK010000020.1"/>
</dbReference>
<evidence type="ECO:0000313" key="3">
    <source>
        <dbReference type="Proteomes" id="UP001551675"/>
    </source>
</evidence>
<keyword evidence="3" id="KW-1185">Reference proteome</keyword>
<comment type="caution">
    <text evidence="2">The sequence shown here is derived from an EMBL/GenBank/DDBJ whole genome shotgun (WGS) entry which is preliminary data.</text>
</comment>
<sequence>MNQFPVWSVIGLAFGTVLGIVGAFGGLNAFLIVLVLGVVGFFVGLVLEGGVQMPTLRARRQ</sequence>
<dbReference type="EMBL" id="JBFALK010000020">
    <property type="protein sequence ID" value="MEV0973132.1"/>
    <property type="molecule type" value="Genomic_DNA"/>
</dbReference>
<keyword evidence="1" id="KW-0472">Membrane</keyword>
<feature type="transmembrane region" description="Helical" evidence="1">
    <location>
        <begin position="29"/>
        <end position="51"/>
    </location>
</feature>
<name>A0ABV3GNQ3_MICGL</name>